<organism evidence="1 2">
    <name type="scientific">Tepidibacter formicigenes DSM 15518</name>
    <dbReference type="NCBI Taxonomy" id="1123349"/>
    <lineage>
        <taxon>Bacteria</taxon>
        <taxon>Bacillati</taxon>
        <taxon>Bacillota</taxon>
        <taxon>Clostridia</taxon>
        <taxon>Peptostreptococcales</taxon>
        <taxon>Peptostreptococcaceae</taxon>
        <taxon>Tepidibacter</taxon>
    </lineage>
</organism>
<evidence type="ECO:0000313" key="2">
    <source>
        <dbReference type="Proteomes" id="UP000242497"/>
    </source>
</evidence>
<accession>A0A1M6SDG3</accession>
<protein>
    <submittedName>
        <fullName evidence="1">Type III restriction enzyme</fullName>
    </submittedName>
</protein>
<dbReference type="AlphaFoldDB" id="A0A1M6SDG3"/>
<name>A0A1M6SDG3_9FIRM</name>
<dbReference type="Proteomes" id="UP000242497">
    <property type="component" value="Unassembled WGS sequence"/>
</dbReference>
<dbReference type="EMBL" id="FRAE01000070">
    <property type="protein sequence ID" value="SHK42689.1"/>
    <property type="molecule type" value="Genomic_DNA"/>
</dbReference>
<gene>
    <name evidence="1" type="ORF">SAMN02744037_02320</name>
</gene>
<dbReference type="STRING" id="1123349.SAMN02744037_02320"/>
<sequence length="81" mass="9584">METNDNIFMVETKKKKDIETREVKGKAKAALEYCKYASDFTIKNSGKQWRYILIPHDVVKQNMSFEFLSQNYEVKSIEEVK</sequence>
<keyword evidence="2" id="KW-1185">Reference proteome</keyword>
<evidence type="ECO:0000313" key="1">
    <source>
        <dbReference type="EMBL" id="SHK42689.1"/>
    </source>
</evidence>
<reference evidence="2" key="1">
    <citation type="submission" date="2016-11" db="EMBL/GenBank/DDBJ databases">
        <authorList>
            <person name="Varghese N."/>
            <person name="Submissions S."/>
        </authorList>
    </citation>
    <scope>NUCLEOTIDE SEQUENCE [LARGE SCALE GENOMIC DNA]</scope>
    <source>
        <strain evidence="2">DSM 15518</strain>
    </source>
</reference>
<proteinExistence type="predicted"/>